<dbReference type="KEGG" id="eff:skT53_08080"/>
<gene>
    <name evidence="1" type="ORF">skT53_08080</name>
</gene>
<accession>A0A7I8D6Q5</accession>
<keyword evidence="2" id="KW-1185">Reference proteome</keyword>
<dbReference type="AlphaFoldDB" id="A0A7I8D6Q5"/>
<reference evidence="1 2" key="1">
    <citation type="submission" date="2020-08" db="EMBL/GenBank/DDBJ databases">
        <title>Complete Genome Sequence of Effusibacillus dendaii Strain skT53, Isolated from Farmland soil.</title>
        <authorList>
            <person name="Konishi T."/>
            <person name="Kawasaki H."/>
        </authorList>
    </citation>
    <scope>NUCLEOTIDE SEQUENCE [LARGE SCALE GENOMIC DNA]</scope>
    <source>
        <strain evidence="2">skT53</strain>
    </source>
</reference>
<proteinExistence type="predicted"/>
<name>A0A7I8D6Q5_9BACL</name>
<evidence type="ECO:0000313" key="2">
    <source>
        <dbReference type="Proteomes" id="UP000593802"/>
    </source>
</evidence>
<organism evidence="1 2">
    <name type="scientific">Effusibacillus dendaii</name>
    <dbReference type="NCBI Taxonomy" id="2743772"/>
    <lineage>
        <taxon>Bacteria</taxon>
        <taxon>Bacillati</taxon>
        <taxon>Bacillota</taxon>
        <taxon>Bacilli</taxon>
        <taxon>Bacillales</taxon>
        <taxon>Alicyclobacillaceae</taxon>
        <taxon>Effusibacillus</taxon>
    </lineage>
</organism>
<evidence type="ECO:0000313" key="1">
    <source>
        <dbReference type="EMBL" id="BCJ85823.1"/>
    </source>
</evidence>
<dbReference type="EMBL" id="AP023366">
    <property type="protein sequence ID" value="BCJ85823.1"/>
    <property type="molecule type" value="Genomic_DNA"/>
</dbReference>
<dbReference type="RefSeq" id="WP_200759895.1">
    <property type="nucleotide sequence ID" value="NZ_AP023366.1"/>
</dbReference>
<dbReference type="Proteomes" id="UP000593802">
    <property type="component" value="Chromosome"/>
</dbReference>
<sequence>MSVLALLAGLVFVVTLLLLITTIKYIGNDQSISKAQEDARNENYSGPLL</sequence>
<protein>
    <submittedName>
        <fullName evidence="1">Uncharacterized protein</fullName>
    </submittedName>
</protein>